<name>A0A2P6S3U9_ROSCH</name>
<organism evidence="1 2">
    <name type="scientific">Rosa chinensis</name>
    <name type="common">China rose</name>
    <dbReference type="NCBI Taxonomy" id="74649"/>
    <lineage>
        <taxon>Eukaryota</taxon>
        <taxon>Viridiplantae</taxon>
        <taxon>Streptophyta</taxon>
        <taxon>Embryophyta</taxon>
        <taxon>Tracheophyta</taxon>
        <taxon>Spermatophyta</taxon>
        <taxon>Magnoliopsida</taxon>
        <taxon>eudicotyledons</taxon>
        <taxon>Gunneridae</taxon>
        <taxon>Pentapetalae</taxon>
        <taxon>rosids</taxon>
        <taxon>fabids</taxon>
        <taxon>Rosales</taxon>
        <taxon>Rosaceae</taxon>
        <taxon>Rosoideae</taxon>
        <taxon>Rosoideae incertae sedis</taxon>
        <taxon>Rosa</taxon>
    </lineage>
</organism>
<keyword evidence="2" id="KW-1185">Reference proteome</keyword>
<dbReference type="AlphaFoldDB" id="A0A2P6S3U9"/>
<protein>
    <submittedName>
        <fullName evidence="1">Uncharacterized protein</fullName>
    </submittedName>
</protein>
<reference evidence="1 2" key="1">
    <citation type="journal article" date="2018" name="Nat. Genet.">
        <title>The Rosa genome provides new insights in the design of modern roses.</title>
        <authorList>
            <person name="Bendahmane M."/>
        </authorList>
    </citation>
    <scope>NUCLEOTIDE SEQUENCE [LARGE SCALE GENOMIC DNA]</scope>
    <source>
        <strain evidence="2">cv. Old Blush</strain>
    </source>
</reference>
<dbReference type="EMBL" id="PDCK01000040">
    <property type="protein sequence ID" value="PRQ53342.1"/>
    <property type="molecule type" value="Genomic_DNA"/>
</dbReference>
<dbReference type="Gramene" id="PRQ53342">
    <property type="protein sequence ID" value="PRQ53342"/>
    <property type="gene ID" value="RchiOBHm_Chr2g0165471"/>
</dbReference>
<proteinExistence type="predicted"/>
<sequence>MLILCSAQIKIPNSVNSQHHIERHRFALRCSLAETIIAEIGKWVIWEERCGVIRNSKFVALLGYHHFRDMQGILQELSLSFD</sequence>
<gene>
    <name evidence="1" type="ORF">RchiOBHm_Chr2g0165471</name>
</gene>
<dbReference type="Proteomes" id="UP000238479">
    <property type="component" value="Chromosome 2"/>
</dbReference>
<comment type="caution">
    <text evidence="1">The sequence shown here is derived from an EMBL/GenBank/DDBJ whole genome shotgun (WGS) entry which is preliminary data.</text>
</comment>
<evidence type="ECO:0000313" key="2">
    <source>
        <dbReference type="Proteomes" id="UP000238479"/>
    </source>
</evidence>
<evidence type="ECO:0000313" key="1">
    <source>
        <dbReference type="EMBL" id="PRQ53342.1"/>
    </source>
</evidence>
<accession>A0A2P6S3U9</accession>